<protein>
    <submittedName>
        <fullName evidence="2">Potassium transporter</fullName>
    </submittedName>
</protein>
<keyword evidence="3" id="KW-1185">Reference proteome</keyword>
<keyword evidence="1" id="KW-1133">Transmembrane helix</keyword>
<evidence type="ECO:0000256" key="1">
    <source>
        <dbReference type="SAM" id="Phobius"/>
    </source>
</evidence>
<dbReference type="Proteomes" id="UP001558632">
    <property type="component" value="Unassembled WGS sequence"/>
</dbReference>
<proteinExistence type="predicted"/>
<accession>A0ABR3KV94</accession>
<comment type="caution">
    <text evidence="2">The sequence shown here is derived from an EMBL/GenBank/DDBJ whole genome shotgun (WGS) entry which is preliminary data.</text>
</comment>
<dbReference type="EMBL" id="JBEUSY010000164">
    <property type="protein sequence ID" value="KAL1243766.1"/>
    <property type="molecule type" value="Genomic_DNA"/>
</dbReference>
<organism evidence="2 3">
    <name type="scientific">Trichinella spiralis</name>
    <name type="common">Trichina worm</name>
    <dbReference type="NCBI Taxonomy" id="6334"/>
    <lineage>
        <taxon>Eukaryota</taxon>
        <taxon>Metazoa</taxon>
        <taxon>Ecdysozoa</taxon>
        <taxon>Nematoda</taxon>
        <taxon>Enoplea</taxon>
        <taxon>Dorylaimia</taxon>
        <taxon>Trichinellida</taxon>
        <taxon>Trichinellidae</taxon>
        <taxon>Trichinella</taxon>
    </lineage>
</organism>
<name>A0ABR3KV94_TRISP</name>
<feature type="transmembrane region" description="Helical" evidence="1">
    <location>
        <begin position="37"/>
        <end position="63"/>
    </location>
</feature>
<keyword evidence="1" id="KW-0812">Transmembrane</keyword>
<gene>
    <name evidence="2" type="ORF">TSPI_09637</name>
</gene>
<reference evidence="2 3" key="1">
    <citation type="submission" date="2024-07" db="EMBL/GenBank/DDBJ databases">
        <title>Enhanced genomic and transcriptomic resources for Trichinella pseudospiralis and T. spiralis underpin the discovery of pronounced molecular differences between stages and species.</title>
        <authorList>
            <person name="Pasi K.K."/>
            <person name="La Rosa G."/>
            <person name="Gomez-Morales M.A."/>
            <person name="Tosini F."/>
            <person name="Sumanam S."/>
            <person name="Young N.D."/>
            <person name="Chang B.C."/>
            <person name="Robin G.B."/>
        </authorList>
    </citation>
    <scope>NUCLEOTIDE SEQUENCE [LARGE SCALE GENOMIC DNA]</scope>
    <source>
        <strain evidence="2">ISS534</strain>
    </source>
</reference>
<keyword evidence="1" id="KW-0472">Membrane</keyword>
<evidence type="ECO:0000313" key="3">
    <source>
        <dbReference type="Proteomes" id="UP001558632"/>
    </source>
</evidence>
<evidence type="ECO:0000313" key="2">
    <source>
        <dbReference type="EMBL" id="KAL1243766.1"/>
    </source>
</evidence>
<sequence>MSAAHVFSLGCTADVLPSVWNACLFDAINVALSLKIVFFMLLLFVIMKIPIMAILVCCLRFAVWENVCEKRYRNEYALHTLTSSNWRASLVPAAAVIPAPIAQQSPYKGVARLLEIFIRGCCCCSSLSVNGASRFYFEKIRVLKAGCDA</sequence>